<feature type="domain" description="Major facilitator superfamily (MFS) profile" evidence="7">
    <location>
        <begin position="25"/>
        <end position="434"/>
    </location>
</feature>
<dbReference type="GO" id="GO:0005886">
    <property type="term" value="C:plasma membrane"/>
    <property type="evidence" value="ECO:0007669"/>
    <property type="project" value="UniProtKB-SubCell"/>
</dbReference>
<feature type="transmembrane region" description="Helical" evidence="6">
    <location>
        <begin position="148"/>
        <end position="168"/>
    </location>
</feature>
<dbReference type="Pfam" id="PF07690">
    <property type="entry name" value="MFS_1"/>
    <property type="match status" value="1"/>
</dbReference>
<feature type="transmembrane region" description="Helical" evidence="6">
    <location>
        <begin position="283"/>
        <end position="303"/>
    </location>
</feature>
<keyword evidence="3 6" id="KW-1133">Transmembrane helix</keyword>
<evidence type="ECO:0000256" key="1">
    <source>
        <dbReference type="ARBA" id="ARBA00004651"/>
    </source>
</evidence>
<feature type="region of interest" description="Disordered" evidence="5">
    <location>
        <begin position="438"/>
        <end position="467"/>
    </location>
</feature>
<dbReference type="Gene3D" id="1.20.1250.20">
    <property type="entry name" value="MFS general substrate transporter like domains"/>
    <property type="match status" value="1"/>
</dbReference>
<dbReference type="SUPFAM" id="SSF103473">
    <property type="entry name" value="MFS general substrate transporter"/>
    <property type="match status" value="1"/>
</dbReference>
<dbReference type="AlphaFoldDB" id="A0A3N4Z414"/>
<dbReference type="PANTHER" id="PTHR23534:SF1">
    <property type="entry name" value="MAJOR FACILITATOR SUPERFAMILY PROTEIN"/>
    <property type="match status" value="1"/>
</dbReference>
<gene>
    <name evidence="8" type="ORF">EDD32_0866</name>
</gene>
<comment type="caution">
    <text evidence="8">The sequence shown here is derived from an EMBL/GenBank/DDBJ whole genome shotgun (WGS) entry which is preliminary data.</text>
</comment>
<dbReference type="GO" id="GO:0022857">
    <property type="term" value="F:transmembrane transporter activity"/>
    <property type="evidence" value="ECO:0007669"/>
    <property type="project" value="InterPro"/>
</dbReference>
<dbReference type="Proteomes" id="UP000280726">
    <property type="component" value="Unassembled WGS sequence"/>
</dbReference>
<evidence type="ECO:0000259" key="7">
    <source>
        <dbReference type="PROSITE" id="PS50850"/>
    </source>
</evidence>
<sequence>MTTPPHATRARDESSPTTAGGARRPIGVLVVSNVLGGIGVASGIAVGAILAQRVGGTAVAGLGQAMSVLGAAVAAVPLATAAVRLGRRWALTVGYTLATLGGVVIISGAVLDSLVVLLVGLGLFGVAQATNLQTRYAASDLAEPASRGRTMSVVIWATTVGSVAGPNLTPVGERLGTSAGLPGLAGPYLFSVVAFALAGTVLALFYRPGRAGLTAEAVGPTTPSGAPVAAAAARPARPVSAAASLRWAGGHPVARFAVVLIAVAHATMVMVMAMTPLHMTHGGMGLELVGIVISAHVLGMYALSPVFGWLADRLGALRVAVLGITVLAAAIALGLVAARSGSFAVTMTALVLLGLGWSASLIASSAMMAGVDSGDVRVPLQGATDALMNYAGAGAAALAGPILALDGFRGVNLAAALLLVPAVLLAVAAVRRGDAGVDDAQVHGTHGADGHHQPDADSPGPHSAGRR</sequence>
<feature type="transmembrane region" description="Helical" evidence="6">
    <location>
        <begin position="387"/>
        <end position="405"/>
    </location>
</feature>
<evidence type="ECO:0000313" key="9">
    <source>
        <dbReference type="Proteomes" id="UP000280726"/>
    </source>
</evidence>
<protein>
    <submittedName>
        <fullName evidence="8">Putative MFS family arabinose efflux permease</fullName>
    </submittedName>
</protein>
<dbReference type="InterPro" id="IPR036259">
    <property type="entry name" value="MFS_trans_sf"/>
</dbReference>
<dbReference type="InterPro" id="IPR020846">
    <property type="entry name" value="MFS_dom"/>
</dbReference>
<evidence type="ECO:0000256" key="3">
    <source>
        <dbReference type="ARBA" id="ARBA00022989"/>
    </source>
</evidence>
<dbReference type="RefSeq" id="WP_211338720.1">
    <property type="nucleotide sequence ID" value="NZ_RKRA01000001.1"/>
</dbReference>
<dbReference type="InterPro" id="IPR011701">
    <property type="entry name" value="MFS"/>
</dbReference>
<feature type="transmembrane region" description="Helical" evidence="6">
    <location>
        <begin position="411"/>
        <end position="430"/>
    </location>
</feature>
<reference evidence="8 9" key="1">
    <citation type="submission" date="2018-11" db="EMBL/GenBank/DDBJ databases">
        <title>Sequencing the genomes of 1000 actinobacteria strains.</title>
        <authorList>
            <person name="Klenk H.-P."/>
        </authorList>
    </citation>
    <scope>NUCLEOTIDE SEQUENCE [LARGE SCALE GENOMIC DNA]</scope>
    <source>
        <strain evidence="8 9">DSM 14418</strain>
    </source>
</reference>
<feature type="transmembrane region" description="Helical" evidence="6">
    <location>
        <begin position="188"/>
        <end position="206"/>
    </location>
</feature>
<feature type="transmembrane region" description="Helical" evidence="6">
    <location>
        <begin position="315"/>
        <end position="337"/>
    </location>
</feature>
<dbReference type="PROSITE" id="PS50850">
    <property type="entry name" value="MFS"/>
    <property type="match status" value="1"/>
</dbReference>
<feature type="region of interest" description="Disordered" evidence="5">
    <location>
        <begin position="1"/>
        <end position="21"/>
    </location>
</feature>
<feature type="transmembrane region" description="Helical" evidence="6">
    <location>
        <begin position="62"/>
        <end position="83"/>
    </location>
</feature>
<feature type="compositionally biased region" description="Basic and acidic residues" evidence="5">
    <location>
        <begin position="446"/>
        <end position="455"/>
    </location>
</feature>
<feature type="transmembrane region" description="Helical" evidence="6">
    <location>
        <begin position="26"/>
        <end position="50"/>
    </location>
</feature>
<comment type="subcellular location">
    <subcellularLocation>
        <location evidence="1">Cell membrane</location>
        <topology evidence="1">Multi-pass membrane protein</topology>
    </subcellularLocation>
</comment>
<evidence type="ECO:0000256" key="4">
    <source>
        <dbReference type="ARBA" id="ARBA00023136"/>
    </source>
</evidence>
<organism evidence="8 9">
    <name type="scientific">Georgenia muralis</name>
    <dbReference type="NCBI Taxonomy" id="154117"/>
    <lineage>
        <taxon>Bacteria</taxon>
        <taxon>Bacillati</taxon>
        <taxon>Actinomycetota</taxon>
        <taxon>Actinomycetes</taxon>
        <taxon>Micrococcales</taxon>
        <taxon>Bogoriellaceae</taxon>
        <taxon>Georgenia</taxon>
    </lineage>
</organism>
<dbReference type="EMBL" id="RKRA01000001">
    <property type="protein sequence ID" value="RPF26426.1"/>
    <property type="molecule type" value="Genomic_DNA"/>
</dbReference>
<evidence type="ECO:0000313" key="8">
    <source>
        <dbReference type="EMBL" id="RPF26426.1"/>
    </source>
</evidence>
<feature type="transmembrane region" description="Helical" evidence="6">
    <location>
        <begin position="256"/>
        <end position="277"/>
    </location>
</feature>
<dbReference type="PANTHER" id="PTHR23534">
    <property type="entry name" value="MFS PERMEASE"/>
    <property type="match status" value="1"/>
</dbReference>
<name>A0A3N4Z414_9MICO</name>
<evidence type="ECO:0000256" key="6">
    <source>
        <dbReference type="SAM" id="Phobius"/>
    </source>
</evidence>
<keyword evidence="2 6" id="KW-0812">Transmembrane</keyword>
<feature type="transmembrane region" description="Helical" evidence="6">
    <location>
        <begin position="343"/>
        <end position="366"/>
    </location>
</feature>
<keyword evidence="4 6" id="KW-0472">Membrane</keyword>
<keyword evidence="9" id="KW-1185">Reference proteome</keyword>
<evidence type="ECO:0000256" key="5">
    <source>
        <dbReference type="SAM" id="MobiDB-lite"/>
    </source>
</evidence>
<feature type="transmembrane region" description="Helical" evidence="6">
    <location>
        <begin position="103"/>
        <end position="127"/>
    </location>
</feature>
<evidence type="ECO:0000256" key="2">
    <source>
        <dbReference type="ARBA" id="ARBA00022692"/>
    </source>
</evidence>
<proteinExistence type="predicted"/>
<accession>A0A3N4Z414</accession>